<evidence type="ECO:0000313" key="1">
    <source>
        <dbReference type="EMBL" id="OYQ21542.1"/>
    </source>
</evidence>
<dbReference type="Pfam" id="PF10948">
    <property type="entry name" value="DUF2635"/>
    <property type="match status" value="1"/>
</dbReference>
<dbReference type="Proteomes" id="UP000216361">
    <property type="component" value="Unassembled WGS sequence"/>
</dbReference>
<sequence>MFVLPAPTGAGLPGSVLRVLDPDTGLPLPDTGAEVPATPYWLRRLADGDVIVPLPVRSRKAAQE</sequence>
<reference evidence="1 2" key="1">
    <citation type="submission" date="2017-07" db="EMBL/GenBank/DDBJ databases">
        <title>Elstera cyanobacteriorum sp. nov., a novel bacterium isolated from cyanobacterial aggregates in a eutrophic lake.</title>
        <authorList>
            <person name="Cai H."/>
        </authorList>
    </citation>
    <scope>NUCLEOTIDE SEQUENCE [LARGE SCALE GENOMIC DNA]</scope>
    <source>
        <strain evidence="1 2">TH019</strain>
    </source>
</reference>
<keyword evidence="2" id="KW-1185">Reference proteome</keyword>
<dbReference type="OrthoDB" id="7362462at2"/>
<evidence type="ECO:0008006" key="3">
    <source>
        <dbReference type="Google" id="ProtNLM"/>
    </source>
</evidence>
<dbReference type="AlphaFoldDB" id="A0A255XX99"/>
<protein>
    <recommendedName>
        <fullName evidence="3">DUF2635 domain-containing protein</fullName>
    </recommendedName>
</protein>
<accession>A0A255XX99</accession>
<comment type="caution">
    <text evidence="1">The sequence shown here is derived from an EMBL/GenBank/DDBJ whole genome shotgun (WGS) entry which is preliminary data.</text>
</comment>
<name>A0A255XX99_9PROT</name>
<dbReference type="RefSeq" id="WP_094406986.1">
    <property type="nucleotide sequence ID" value="NZ_BMJZ01000010.1"/>
</dbReference>
<dbReference type="EMBL" id="NOXS01000021">
    <property type="protein sequence ID" value="OYQ21542.1"/>
    <property type="molecule type" value="Genomic_DNA"/>
</dbReference>
<proteinExistence type="predicted"/>
<evidence type="ECO:0000313" key="2">
    <source>
        <dbReference type="Proteomes" id="UP000216361"/>
    </source>
</evidence>
<gene>
    <name evidence="1" type="ORF">CHR90_01405</name>
</gene>
<dbReference type="InterPro" id="IPR024400">
    <property type="entry name" value="DUF2635"/>
</dbReference>
<organism evidence="1 2">
    <name type="scientific">Elstera cyanobacteriorum</name>
    <dbReference type="NCBI Taxonomy" id="2022747"/>
    <lineage>
        <taxon>Bacteria</taxon>
        <taxon>Pseudomonadati</taxon>
        <taxon>Pseudomonadota</taxon>
        <taxon>Alphaproteobacteria</taxon>
        <taxon>Rhodospirillales</taxon>
        <taxon>Rhodospirillaceae</taxon>
        <taxon>Elstera</taxon>
    </lineage>
</organism>